<evidence type="ECO:0000313" key="3">
    <source>
        <dbReference type="EMBL" id="MBL3656196.1"/>
    </source>
</evidence>
<dbReference type="EMBL" id="JAESIY010000004">
    <property type="protein sequence ID" value="MBL3656196.1"/>
    <property type="molecule type" value="Genomic_DNA"/>
</dbReference>
<evidence type="ECO:0000313" key="4">
    <source>
        <dbReference type="Proteomes" id="UP000659388"/>
    </source>
</evidence>
<gene>
    <name evidence="3" type="ORF">JL102_08645</name>
</gene>
<evidence type="ECO:0008006" key="5">
    <source>
        <dbReference type="Google" id="ProtNLM"/>
    </source>
</evidence>
<feature type="signal peptide" evidence="2">
    <location>
        <begin position="1"/>
        <end position="21"/>
    </location>
</feature>
<comment type="caution">
    <text evidence="3">The sequence shown here is derived from an EMBL/GenBank/DDBJ whole genome shotgun (WGS) entry which is preliminary data.</text>
</comment>
<dbReference type="AlphaFoldDB" id="A0A937F4G6"/>
<proteinExistence type="predicted"/>
<name>A0A937F4G6_9BACT</name>
<evidence type="ECO:0000256" key="1">
    <source>
        <dbReference type="SAM" id="Phobius"/>
    </source>
</evidence>
<keyword evidence="1" id="KW-0812">Transmembrane</keyword>
<evidence type="ECO:0000256" key="2">
    <source>
        <dbReference type="SAM" id="SignalP"/>
    </source>
</evidence>
<keyword evidence="1" id="KW-0472">Membrane</keyword>
<protein>
    <recommendedName>
        <fullName evidence="5">Protein BatD</fullName>
    </recommendedName>
</protein>
<feature type="chain" id="PRO_5037121497" description="Protein BatD" evidence="2">
    <location>
        <begin position="22"/>
        <end position="302"/>
    </location>
</feature>
<keyword evidence="1" id="KW-1133">Transmembrane helix</keyword>
<organism evidence="3 4">
    <name type="scientific">Fulvivirga sediminis</name>
    <dbReference type="NCBI Taxonomy" id="2803949"/>
    <lineage>
        <taxon>Bacteria</taxon>
        <taxon>Pseudomonadati</taxon>
        <taxon>Bacteroidota</taxon>
        <taxon>Cytophagia</taxon>
        <taxon>Cytophagales</taxon>
        <taxon>Fulvivirgaceae</taxon>
        <taxon>Fulvivirga</taxon>
    </lineage>
</organism>
<sequence>MFKGILSLTLVLFFVSQATKAQDITPKGQFLEDTIKIGSPIGFSLSVKHPRSIDVVFPDSLYDFSPYEIDHKLYFPTQSDSLVSYDSAVYYLSSFEIDSIQTLKLPVFALHRNDSTPIYSNTDSVILQQLVKEVPDSVGVEALPLKENTTYKPVDFAFNYPYLLIGLGIFMVVAIVSFIAFGGKIKTYFKIKRLTTAYENFVSQYDNIVTDQSVSVSKQAEKALVTWKRYLEQLEKQPYTKLTTKEIIKRYQPKGIESSLAQLDMAIYNPKASAELMQAYTSLKKYANQRYTAKVEEVKNDK</sequence>
<dbReference type="Proteomes" id="UP000659388">
    <property type="component" value="Unassembled WGS sequence"/>
</dbReference>
<reference evidence="3" key="1">
    <citation type="submission" date="2021-01" db="EMBL/GenBank/DDBJ databases">
        <title>Fulvivirga kasyanovii gen. nov., sp nov., a novel member of the phylum Bacteroidetes isolated from seawater in a mussel farm.</title>
        <authorList>
            <person name="Zhao L.-H."/>
            <person name="Wang Z.-J."/>
        </authorList>
    </citation>
    <scope>NUCLEOTIDE SEQUENCE</scope>
    <source>
        <strain evidence="3">2943</strain>
    </source>
</reference>
<keyword evidence="2" id="KW-0732">Signal</keyword>
<feature type="transmembrane region" description="Helical" evidence="1">
    <location>
        <begin position="160"/>
        <end position="183"/>
    </location>
</feature>
<dbReference type="RefSeq" id="WP_202243989.1">
    <property type="nucleotide sequence ID" value="NZ_JAESIY010000004.1"/>
</dbReference>
<accession>A0A937F4G6</accession>
<keyword evidence="4" id="KW-1185">Reference proteome</keyword>